<dbReference type="InterPro" id="IPR001054">
    <property type="entry name" value="A/G_cyclase"/>
</dbReference>
<feature type="domain" description="Guanylate cyclase" evidence="1">
    <location>
        <begin position="50"/>
        <end position="227"/>
    </location>
</feature>
<organism evidence="2 3">
    <name type="scientific">Teretinema zuelzerae</name>
    <dbReference type="NCBI Taxonomy" id="156"/>
    <lineage>
        <taxon>Bacteria</taxon>
        <taxon>Pseudomonadati</taxon>
        <taxon>Spirochaetota</taxon>
        <taxon>Spirochaetia</taxon>
        <taxon>Spirochaetales</taxon>
        <taxon>Treponemataceae</taxon>
        <taxon>Teretinema</taxon>
    </lineage>
</organism>
<dbReference type="RefSeq" id="WP_230755707.1">
    <property type="nucleotide sequence ID" value="NZ_JAINWA010000003.1"/>
</dbReference>
<comment type="caution">
    <text evidence="2">The sequence shown here is derived from an EMBL/GenBank/DDBJ whole genome shotgun (WGS) entry which is preliminary data.</text>
</comment>
<dbReference type="CDD" id="cd07302">
    <property type="entry name" value="CHD"/>
    <property type="match status" value="1"/>
</dbReference>
<dbReference type="EMBL" id="JAINWA010000003">
    <property type="protein sequence ID" value="MCD1654993.1"/>
    <property type="molecule type" value="Genomic_DNA"/>
</dbReference>
<name>A0AAE3EJM9_9SPIR</name>
<protein>
    <submittedName>
        <fullName evidence="2">Adenylate/guanylate cyclase domain-containing protein</fullName>
    </submittedName>
</protein>
<evidence type="ECO:0000313" key="3">
    <source>
        <dbReference type="Proteomes" id="UP001198163"/>
    </source>
</evidence>
<dbReference type="GO" id="GO:0009190">
    <property type="term" value="P:cyclic nucleotide biosynthetic process"/>
    <property type="evidence" value="ECO:0007669"/>
    <property type="project" value="InterPro"/>
</dbReference>
<dbReference type="SUPFAM" id="SSF55073">
    <property type="entry name" value="Nucleotide cyclase"/>
    <property type="match status" value="1"/>
</dbReference>
<evidence type="ECO:0000259" key="1">
    <source>
        <dbReference type="PROSITE" id="PS50125"/>
    </source>
</evidence>
<sequence>MENLKSDAAEKVIDPELIKKIEEFYLPRHLVKAIYDIGDIPASSQETQVGVGFIDIADYTRLSRYLSPKENQILLNGLYTAFQIVLVRHGGFLNKIEGDSMMFQFDDILDKKLWDKDRKERIAIVARELFYTCVEMQRVCILFNQAHDDFLEQYATPEAKQCLDEAFKIITQLRCKDDISSTLFAFFQIRIRIGANIGEVTIGNFGPEGAKQWDVIGMPVINAKRMESTAPIGGLRISDEFYQILEENGITEDYWIHFRKEAERMHSVYRDIERDELFKFREVVIHEKHGAIYRTYSVQVYPGLPESLSRQTMALLNHGEKGVAEIVEFFRYYRANHFIIDELERMLAAQGVVFRKKEIIDLIFSKLNKSTKPKSELSLFKIFSYMDRYLDFVQKKPESQDFPDFISYGQYTATLREQFIENFETQKRIQLQRSWFIGVVVPLAYASLEASLLEFQHRSEELEEAEELLDE</sequence>
<proteinExistence type="predicted"/>
<dbReference type="PROSITE" id="PS50125">
    <property type="entry name" value="GUANYLATE_CYCLASE_2"/>
    <property type="match status" value="1"/>
</dbReference>
<evidence type="ECO:0000313" key="2">
    <source>
        <dbReference type="EMBL" id="MCD1654993.1"/>
    </source>
</evidence>
<dbReference type="Gene3D" id="3.30.70.1230">
    <property type="entry name" value="Nucleotide cyclase"/>
    <property type="match status" value="1"/>
</dbReference>
<dbReference type="InterPro" id="IPR050697">
    <property type="entry name" value="Adenylyl/Guanylyl_Cyclase_3/4"/>
</dbReference>
<dbReference type="PANTHER" id="PTHR43081:SF1">
    <property type="entry name" value="ADENYLATE CYCLASE, TERMINAL-DIFFERENTIATION SPECIFIC"/>
    <property type="match status" value="1"/>
</dbReference>
<dbReference type="SMART" id="SM00044">
    <property type="entry name" value="CYCc"/>
    <property type="match status" value="1"/>
</dbReference>
<keyword evidence="3" id="KW-1185">Reference proteome</keyword>
<dbReference type="PANTHER" id="PTHR43081">
    <property type="entry name" value="ADENYLATE CYCLASE, TERMINAL-DIFFERENTIATION SPECIFIC-RELATED"/>
    <property type="match status" value="1"/>
</dbReference>
<reference evidence="2" key="1">
    <citation type="submission" date="2021-08" db="EMBL/GenBank/DDBJ databases">
        <title>Comparative analyses of Brucepasteria parasyntrophica and Teretinema zuelzerae.</title>
        <authorList>
            <person name="Song Y."/>
            <person name="Brune A."/>
        </authorList>
    </citation>
    <scope>NUCLEOTIDE SEQUENCE</scope>
    <source>
        <strain evidence="2">DSM 1903</strain>
    </source>
</reference>
<dbReference type="GO" id="GO:0004016">
    <property type="term" value="F:adenylate cyclase activity"/>
    <property type="evidence" value="ECO:0007669"/>
    <property type="project" value="UniProtKB-ARBA"/>
</dbReference>
<dbReference type="GO" id="GO:0035556">
    <property type="term" value="P:intracellular signal transduction"/>
    <property type="evidence" value="ECO:0007669"/>
    <property type="project" value="InterPro"/>
</dbReference>
<dbReference type="Pfam" id="PF00211">
    <property type="entry name" value="Guanylate_cyc"/>
    <property type="match status" value="1"/>
</dbReference>
<dbReference type="Proteomes" id="UP001198163">
    <property type="component" value="Unassembled WGS sequence"/>
</dbReference>
<accession>A0AAE3EJM9</accession>
<dbReference type="AlphaFoldDB" id="A0AAE3EJM9"/>
<gene>
    <name evidence="2" type="ORF">K7J14_09805</name>
</gene>
<dbReference type="InterPro" id="IPR029787">
    <property type="entry name" value="Nucleotide_cyclase"/>
</dbReference>